<dbReference type="AlphaFoldDB" id="A0A9W6VQ14"/>
<gene>
    <name evidence="2" type="ORF">Airi01_088400</name>
</gene>
<feature type="region of interest" description="Disordered" evidence="1">
    <location>
        <begin position="113"/>
        <end position="132"/>
    </location>
</feature>
<accession>A0A9W6VQ14</accession>
<evidence type="ECO:0000313" key="2">
    <source>
        <dbReference type="EMBL" id="GLY80573.1"/>
    </source>
</evidence>
<evidence type="ECO:0000313" key="3">
    <source>
        <dbReference type="Proteomes" id="UP001165135"/>
    </source>
</evidence>
<sequence length="227" mass="25012">MRFLLHRILVPSGDRAGTHSDMRVHPSPRHDRPVWPKPADEHLLAGADETDSSWLMASDVILSSQVDPHPHAIFDVFARFPGCLVAALTVNEPVTGETVSSCRWPKCRPSAATRPPDRKFIRAPKAPEPTSAWPQLREGVGAIIGTRYGNVAKLEPLFAGAWREEDLWRYTSAVHAWLAAGESFMALHHAALTVCSAGRGTERGVRVAMADPGQEWFPMWEVREAGA</sequence>
<dbReference type="Proteomes" id="UP001165135">
    <property type="component" value="Unassembled WGS sequence"/>
</dbReference>
<dbReference type="EMBL" id="BSTJ01000015">
    <property type="protein sequence ID" value="GLY80573.1"/>
    <property type="molecule type" value="Genomic_DNA"/>
</dbReference>
<protein>
    <submittedName>
        <fullName evidence="2">Uncharacterized protein</fullName>
    </submittedName>
</protein>
<proteinExistence type="predicted"/>
<organism evidence="2 3">
    <name type="scientific">Actinoallomurus iriomotensis</name>
    <dbReference type="NCBI Taxonomy" id="478107"/>
    <lineage>
        <taxon>Bacteria</taxon>
        <taxon>Bacillati</taxon>
        <taxon>Actinomycetota</taxon>
        <taxon>Actinomycetes</taxon>
        <taxon>Streptosporangiales</taxon>
        <taxon>Thermomonosporaceae</taxon>
        <taxon>Actinoallomurus</taxon>
    </lineage>
</organism>
<comment type="caution">
    <text evidence="2">The sequence shown here is derived from an EMBL/GenBank/DDBJ whole genome shotgun (WGS) entry which is preliminary data.</text>
</comment>
<name>A0A9W6VQ14_9ACTN</name>
<feature type="region of interest" description="Disordered" evidence="1">
    <location>
        <begin position="16"/>
        <end position="38"/>
    </location>
</feature>
<reference evidence="2" key="1">
    <citation type="submission" date="2023-03" db="EMBL/GenBank/DDBJ databases">
        <title>Actinoallomurus iriomotensis NBRC 103681.</title>
        <authorList>
            <person name="Ichikawa N."/>
            <person name="Sato H."/>
            <person name="Tonouchi N."/>
        </authorList>
    </citation>
    <scope>NUCLEOTIDE SEQUENCE</scope>
    <source>
        <strain evidence="2">NBRC 103681</strain>
    </source>
</reference>
<evidence type="ECO:0000256" key="1">
    <source>
        <dbReference type="SAM" id="MobiDB-lite"/>
    </source>
</evidence>